<sequence length="197" mass="21581">MNPILEQFDALIFDMDGTLIDSMPAHMDAWEQTAQHHGFPYDREWHHSLGGVPTRKTAEMIGQRYEIELDAAAVAETKRQKWEAMGAGPVLIDPTYAVFNQFHGQKKIAVGTGAERAHAEEMLEEVGILSRLDALVTASDVVNGKPSGDTFLKAANTVGVAPERCVVFEDTEIGRQAAEAAGMQCIMVVDGQICWPK</sequence>
<dbReference type="InterPro" id="IPR023214">
    <property type="entry name" value="HAD_sf"/>
</dbReference>
<accession>A0AA42B600</accession>
<dbReference type="InterPro" id="IPR010976">
    <property type="entry name" value="B-phosphoglucomutase_hydrolase"/>
</dbReference>
<dbReference type="SUPFAM" id="SSF56784">
    <property type="entry name" value="HAD-like"/>
    <property type="match status" value="1"/>
</dbReference>
<evidence type="ECO:0000256" key="1">
    <source>
        <dbReference type="ARBA" id="ARBA00006171"/>
    </source>
</evidence>
<dbReference type="InterPro" id="IPR006439">
    <property type="entry name" value="HAD-SF_hydro_IA"/>
</dbReference>
<keyword evidence="3" id="KW-1185">Reference proteome</keyword>
<dbReference type="SFLD" id="SFLDG01129">
    <property type="entry name" value="C1.5:_HAD__Beta-PGM__Phosphata"/>
    <property type="match status" value="1"/>
</dbReference>
<keyword evidence="2" id="KW-0378">Hydrolase</keyword>
<dbReference type="PANTHER" id="PTHR43481:SF4">
    <property type="entry name" value="GLYCEROL-1-PHOSPHATE PHOSPHOHYDROLASE 1-RELATED"/>
    <property type="match status" value="1"/>
</dbReference>
<evidence type="ECO:0000313" key="2">
    <source>
        <dbReference type="EMBL" id="MCM2678220.1"/>
    </source>
</evidence>
<dbReference type="AlphaFoldDB" id="A0AA42B600"/>
<comment type="similarity">
    <text evidence="1">Belongs to the HAD-like hydrolase superfamily. CbbY/CbbZ/Gph/YieH family.</text>
</comment>
<dbReference type="RefSeq" id="WP_251259543.1">
    <property type="nucleotide sequence ID" value="NZ_JAMQGP010000001.1"/>
</dbReference>
<protein>
    <submittedName>
        <fullName evidence="2">Beta-phosphoglucomutase family hydrolase</fullName>
    </submittedName>
</protein>
<organism evidence="2 3">
    <name type="scientific">Echinimonas agarilytica</name>
    <dbReference type="NCBI Taxonomy" id="1215918"/>
    <lineage>
        <taxon>Bacteria</taxon>
        <taxon>Pseudomonadati</taxon>
        <taxon>Pseudomonadota</taxon>
        <taxon>Gammaproteobacteria</taxon>
        <taxon>Alteromonadales</taxon>
        <taxon>Echinimonadaceae</taxon>
        <taxon>Echinimonas</taxon>
    </lineage>
</organism>
<dbReference type="NCBIfam" id="TIGR01509">
    <property type="entry name" value="HAD-SF-IA-v3"/>
    <property type="match status" value="1"/>
</dbReference>
<dbReference type="SFLD" id="SFLDS00003">
    <property type="entry name" value="Haloacid_Dehalogenase"/>
    <property type="match status" value="1"/>
</dbReference>
<dbReference type="NCBIfam" id="TIGR02009">
    <property type="entry name" value="PGMB-YQAB-SF"/>
    <property type="match status" value="1"/>
</dbReference>
<dbReference type="Proteomes" id="UP001165393">
    <property type="component" value="Unassembled WGS sequence"/>
</dbReference>
<dbReference type="PANTHER" id="PTHR43481">
    <property type="entry name" value="FRUCTOSE-1-PHOSPHATE PHOSPHATASE"/>
    <property type="match status" value="1"/>
</dbReference>
<dbReference type="InterPro" id="IPR023198">
    <property type="entry name" value="PGP-like_dom2"/>
</dbReference>
<proteinExistence type="inferred from homology"/>
<dbReference type="InterPro" id="IPR051806">
    <property type="entry name" value="HAD-like_SPP"/>
</dbReference>
<dbReference type="Gene3D" id="1.10.150.240">
    <property type="entry name" value="Putative phosphatase, domain 2"/>
    <property type="match status" value="1"/>
</dbReference>
<dbReference type="Gene3D" id="3.40.50.1000">
    <property type="entry name" value="HAD superfamily/HAD-like"/>
    <property type="match status" value="1"/>
</dbReference>
<dbReference type="Pfam" id="PF00702">
    <property type="entry name" value="Hydrolase"/>
    <property type="match status" value="1"/>
</dbReference>
<reference evidence="2 3" key="1">
    <citation type="journal article" date="2013" name="Antonie Van Leeuwenhoek">
        <title>Echinimonas agarilytica gen. nov., sp. nov., a new gammaproteobacterium isolated from the sea urchin Strongylocentrotus intermedius.</title>
        <authorList>
            <person name="Nedashkovskaya O.I."/>
            <person name="Stenkova A.M."/>
            <person name="Zhukova N.V."/>
            <person name="Van Trappen S."/>
            <person name="Lee J.S."/>
            <person name="Kim S.B."/>
        </authorList>
    </citation>
    <scope>NUCLEOTIDE SEQUENCE [LARGE SCALE GENOMIC DNA]</scope>
    <source>
        <strain evidence="2 3">KMM 6351</strain>
    </source>
</reference>
<gene>
    <name evidence="2" type="ORF">NAF29_00870</name>
</gene>
<dbReference type="InterPro" id="IPR036412">
    <property type="entry name" value="HAD-like_sf"/>
</dbReference>
<dbReference type="EMBL" id="JAMQGP010000001">
    <property type="protein sequence ID" value="MCM2678220.1"/>
    <property type="molecule type" value="Genomic_DNA"/>
</dbReference>
<evidence type="ECO:0000313" key="3">
    <source>
        <dbReference type="Proteomes" id="UP001165393"/>
    </source>
</evidence>
<dbReference type="CDD" id="cd07505">
    <property type="entry name" value="HAD_BPGM-like"/>
    <property type="match status" value="1"/>
</dbReference>
<name>A0AA42B600_9GAMM</name>
<dbReference type="GO" id="GO:0050308">
    <property type="term" value="F:sugar-phosphatase activity"/>
    <property type="evidence" value="ECO:0007669"/>
    <property type="project" value="TreeGrafter"/>
</dbReference>
<comment type="caution">
    <text evidence="2">The sequence shown here is derived from an EMBL/GenBank/DDBJ whole genome shotgun (WGS) entry which is preliminary data.</text>
</comment>
<dbReference type="SFLD" id="SFLDG01135">
    <property type="entry name" value="C1.5.6:_HAD__Beta-PGM__Phospha"/>
    <property type="match status" value="1"/>
</dbReference>